<dbReference type="InterPro" id="IPR001128">
    <property type="entry name" value="Cyt_P450"/>
</dbReference>
<dbReference type="Gene3D" id="1.10.630.10">
    <property type="entry name" value="Cytochrome P450"/>
    <property type="match status" value="1"/>
</dbReference>
<evidence type="ECO:0008006" key="13">
    <source>
        <dbReference type="Google" id="ProtNLM"/>
    </source>
</evidence>
<dbReference type="RefSeq" id="XP_043129527.1">
    <property type="nucleotide sequence ID" value="XM_043273592.1"/>
</dbReference>
<keyword evidence="10" id="KW-0812">Transmembrane</keyword>
<comment type="cofactor">
    <cofactor evidence="1 8">
        <name>heme</name>
        <dbReference type="ChEBI" id="CHEBI:30413"/>
    </cofactor>
</comment>
<evidence type="ECO:0000313" key="12">
    <source>
        <dbReference type="Proteomes" id="UP000710440"/>
    </source>
</evidence>
<evidence type="ECO:0000256" key="6">
    <source>
        <dbReference type="ARBA" id="ARBA00023004"/>
    </source>
</evidence>
<dbReference type="OrthoDB" id="1470350at2759"/>
<protein>
    <recommendedName>
        <fullName evidence="13">Cytochrome P450</fullName>
    </recommendedName>
</protein>
<evidence type="ECO:0000256" key="2">
    <source>
        <dbReference type="ARBA" id="ARBA00010617"/>
    </source>
</evidence>
<dbReference type="GO" id="GO:0044283">
    <property type="term" value="P:small molecule biosynthetic process"/>
    <property type="evidence" value="ECO:0007669"/>
    <property type="project" value="UniProtKB-ARBA"/>
</dbReference>
<proteinExistence type="inferred from homology"/>
<dbReference type="GO" id="GO:0005506">
    <property type="term" value="F:iron ion binding"/>
    <property type="evidence" value="ECO:0007669"/>
    <property type="project" value="InterPro"/>
</dbReference>
<reference evidence="11 12" key="1">
    <citation type="submission" date="2021-02" db="EMBL/GenBank/DDBJ databases">
        <title>Pan-genome distribution and transcriptional activeness of fungal secondary metabolism genes in Aspergillus section Fumigati.</title>
        <authorList>
            <person name="Takahashi H."/>
            <person name="Umemura M."/>
            <person name="Ninomiya A."/>
            <person name="Kusuya Y."/>
            <person name="Urayama S."/>
            <person name="Shimizu M."/>
            <person name="Watanabe A."/>
            <person name="Kamei K."/>
            <person name="Yaguchi T."/>
            <person name="Hagiwara D."/>
        </authorList>
    </citation>
    <scope>NUCLEOTIDE SEQUENCE [LARGE SCALE GENOMIC DNA]</scope>
    <source>
        <strain evidence="11 12">IFM 47045</strain>
    </source>
</reference>
<evidence type="ECO:0000256" key="5">
    <source>
        <dbReference type="ARBA" id="ARBA00023002"/>
    </source>
</evidence>
<evidence type="ECO:0000256" key="9">
    <source>
        <dbReference type="RuleBase" id="RU000461"/>
    </source>
</evidence>
<sequence>MAYTIFGEAYTKFNKVTGANHDDYEFGVEFWKLAQELLSARKLKTHPIQVEQGGLDGILRGKHALDIWALQTAMLSLLYIVLLGLLLLFLRRLVHWINRQWKARRLRCGLPAAFPQPVWDLLGIGQLRAALEANESKRFMPYQVSRYHEISARQGRDTPTFSYHILNSQFLFTCDAENIQAILASQFQDFDLGANRRGNFASLQGSGIFTTDGAAWQHHRALLRPSFARAQVADLDLEQRHCENLMQALKPDDSTGWTADTDLQALFFRLTIDTATEFLFGESINTQLSAVKGNSDGVVQADKPAALDELVFSKAFDSAQAYIARRGRVLGNYWWVMHSRSFSEAVSRCHAFFDHYVELALRKASSADGQQDKKEKKPGQYIFLDELVQRTRDPVELRNSLLQVLIAGRDTTAGLLSWTFYLLARHPVVYAKLRRVILEEFGPYRAGHRESISFEALKSCAYLQHVLNETLRLYPGVPLNRRQATRDTTLPRGGGQDGKQPVFVPKNANIVYCVYAMHRMPAYWGEDAEEFKPERWEKGRPGWKYLPFNGGPRVCLGQQFALTEAAFVVVRMLQRFDQILNLDQSSMENVQQNATLTLSVANGVRVKLHVADKTE</sequence>
<dbReference type="EMBL" id="BOPL01000010">
    <property type="protein sequence ID" value="GIK06341.1"/>
    <property type="molecule type" value="Genomic_DNA"/>
</dbReference>
<accession>A0A9P3F9T7</accession>
<organism evidence="11 12">
    <name type="scientific">Aspergillus viridinutans</name>
    <dbReference type="NCBI Taxonomy" id="75553"/>
    <lineage>
        <taxon>Eukaryota</taxon>
        <taxon>Fungi</taxon>
        <taxon>Dikarya</taxon>
        <taxon>Ascomycota</taxon>
        <taxon>Pezizomycotina</taxon>
        <taxon>Eurotiomycetes</taxon>
        <taxon>Eurotiomycetidae</taxon>
        <taxon>Eurotiales</taxon>
        <taxon>Aspergillaceae</taxon>
        <taxon>Aspergillus</taxon>
        <taxon>Aspergillus subgen. Fumigati</taxon>
    </lineage>
</organism>
<feature type="binding site" description="axial binding residue" evidence="8">
    <location>
        <position position="555"/>
    </location>
    <ligand>
        <name>heme</name>
        <dbReference type="ChEBI" id="CHEBI:30413"/>
    </ligand>
    <ligandPart>
        <name>Fe</name>
        <dbReference type="ChEBI" id="CHEBI:18248"/>
    </ligandPart>
</feature>
<dbReference type="GO" id="GO:0004497">
    <property type="term" value="F:monooxygenase activity"/>
    <property type="evidence" value="ECO:0007669"/>
    <property type="project" value="UniProtKB-KW"/>
</dbReference>
<comment type="similarity">
    <text evidence="2 9">Belongs to the cytochrome P450 family.</text>
</comment>
<dbReference type="InterPro" id="IPR017972">
    <property type="entry name" value="Cyt_P450_CS"/>
</dbReference>
<dbReference type="AlphaFoldDB" id="A0A9P3F9T7"/>
<dbReference type="PRINTS" id="PR00385">
    <property type="entry name" value="P450"/>
</dbReference>
<dbReference type="PROSITE" id="PS00086">
    <property type="entry name" value="CYTOCHROME_P450"/>
    <property type="match status" value="1"/>
</dbReference>
<keyword evidence="6 8" id="KW-0408">Iron</keyword>
<evidence type="ECO:0000256" key="10">
    <source>
        <dbReference type="SAM" id="Phobius"/>
    </source>
</evidence>
<dbReference type="InterPro" id="IPR036396">
    <property type="entry name" value="Cyt_P450_sf"/>
</dbReference>
<dbReference type="InterPro" id="IPR047146">
    <property type="entry name" value="Cyt_P450_E_CYP52_fungi"/>
</dbReference>
<dbReference type="GO" id="GO:0020037">
    <property type="term" value="F:heme binding"/>
    <property type="evidence" value="ECO:0007669"/>
    <property type="project" value="InterPro"/>
</dbReference>
<evidence type="ECO:0000256" key="3">
    <source>
        <dbReference type="ARBA" id="ARBA00022617"/>
    </source>
</evidence>
<dbReference type="Gene3D" id="3.90.180.10">
    <property type="entry name" value="Medium-chain alcohol dehydrogenases, catalytic domain"/>
    <property type="match status" value="1"/>
</dbReference>
<dbReference type="GO" id="GO:0016705">
    <property type="term" value="F:oxidoreductase activity, acting on paired donors, with incorporation or reduction of molecular oxygen"/>
    <property type="evidence" value="ECO:0007669"/>
    <property type="project" value="InterPro"/>
</dbReference>
<comment type="caution">
    <text evidence="11">The sequence shown here is derived from an EMBL/GenBank/DDBJ whole genome shotgun (WGS) entry which is preliminary data.</text>
</comment>
<dbReference type="PRINTS" id="PR00463">
    <property type="entry name" value="EP450I"/>
</dbReference>
<feature type="transmembrane region" description="Helical" evidence="10">
    <location>
        <begin position="67"/>
        <end position="90"/>
    </location>
</feature>
<dbReference type="GeneID" id="66929971"/>
<keyword evidence="12" id="KW-1185">Reference proteome</keyword>
<name>A0A9P3F9T7_ASPVI</name>
<keyword evidence="7 9" id="KW-0503">Monooxygenase</keyword>
<evidence type="ECO:0000256" key="4">
    <source>
        <dbReference type="ARBA" id="ARBA00022723"/>
    </source>
</evidence>
<dbReference type="Pfam" id="PF00067">
    <property type="entry name" value="p450"/>
    <property type="match status" value="1"/>
</dbReference>
<evidence type="ECO:0000256" key="7">
    <source>
        <dbReference type="ARBA" id="ARBA00023033"/>
    </source>
</evidence>
<dbReference type="PANTHER" id="PTHR24287:SF1">
    <property type="entry name" value="P450, PUTATIVE (EUROFUNG)-RELATED"/>
    <property type="match status" value="1"/>
</dbReference>
<keyword evidence="3 8" id="KW-0349">Heme</keyword>
<keyword evidence="5 9" id="KW-0560">Oxidoreductase</keyword>
<keyword evidence="4 8" id="KW-0479">Metal-binding</keyword>
<dbReference type="Proteomes" id="UP000710440">
    <property type="component" value="Unassembled WGS sequence"/>
</dbReference>
<dbReference type="SUPFAM" id="SSF48264">
    <property type="entry name" value="Cytochrome P450"/>
    <property type="match status" value="1"/>
</dbReference>
<dbReference type="Gene3D" id="3.40.50.720">
    <property type="entry name" value="NAD(P)-binding Rossmann-like Domain"/>
    <property type="match status" value="1"/>
</dbReference>
<evidence type="ECO:0000256" key="8">
    <source>
        <dbReference type="PIRSR" id="PIRSR602401-1"/>
    </source>
</evidence>
<evidence type="ECO:0000256" key="1">
    <source>
        <dbReference type="ARBA" id="ARBA00001971"/>
    </source>
</evidence>
<keyword evidence="10" id="KW-1133">Transmembrane helix</keyword>
<dbReference type="PANTHER" id="PTHR24287">
    <property type="entry name" value="P450, PUTATIVE (EUROFUNG)-RELATED"/>
    <property type="match status" value="1"/>
</dbReference>
<keyword evidence="10" id="KW-0472">Membrane</keyword>
<dbReference type="CDD" id="cd11063">
    <property type="entry name" value="CYP52"/>
    <property type="match status" value="1"/>
</dbReference>
<dbReference type="InterPro" id="IPR002401">
    <property type="entry name" value="Cyt_P450_E_grp-I"/>
</dbReference>
<evidence type="ECO:0000313" key="11">
    <source>
        <dbReference type="EMBL" id="GIK06341.1"/>
    </source>
</evidence>
<gene>
    <name evidence="11" type="ORF">Aspvir_001989</name>
</gene>